<gene>
    <name evidence="2" type="ORF">H6P81_009608</name>
</gene>
<accession>A0AAV7EQU2</accession>
<sequence>MVSMVVYGRVARLSPKFLVWGGTLQIHPTNSKRRLLRRKKERKFREKEVFGKNGRISPRLRPHLAAANMAINPVNCQQKKRRRKINKYLSPRQSRSELIEPPRTNQIRIHYSHPMEDLA</sequence>
<keyword evidence="3" id="KW-1185">Reference proteome</keyword>
<evidence type="ECO:0008006" key="4">
    <source>
        <dbReference type="Google" id="ProtNLM"/>
    </source>
</evidence>
<protein>
    <recommendedName>
        <fullName evidence="4">Ribosomal protein S4</fullName>
    </recommendedName>
</protein>
<dbReference type="Proteomes" id="UP000825729">
    <property type="component" value="Unassembled WGS sequence"/>
</dbReference>
<name>A0AAV7EQU2_ARIFI</name>
<proteinExistence type="predicted"/>
<evidence type="ECO:0000256" key="1">
    <source>
        <dbReference type="SAM" id="MobiDB-lite"/>
    </source>
</evidence>
<comment type="caution">
    <text evidence="2">The sequence shown here is derived from an EMBL/GenBank/DDBJ whole genome shotgun (WGS) entry which is preliminary data.</text>
</comment>
<evidence type="ECO:0000313" key="2">
    <source>
        <dbReference type="EMBL" id="KAG9449643.1"/>
    </source>
</evidence>
<reference evidence="2 3" key="1">
    <citation type="submission" date="2021-07" db="EMBL/GenBank/DDBJ databases">
        <title>The Aristolochia fimbriata genome: insights into angiosperm evolution, floral development and chemical biosynthesis.</title>
        <authorList>
            <person name="Jiao Y."/>
        </authorList>
    </citation>
    <scope>NUCLEOTIDE SEQUENCE [LARGE SCALE GENOMIC DNA]</scope>
    <source>
        <strain evidence="2">IBCAS-2021</strain>
        <tissue evidence="2">Leaf</tissue>
    </source>
</reference>
<feature type="region of interest" description="Disordered" evidence="1">
    <location>
        <begin position="78"/>
        <end position="105"/>
    </location>
</feature>
<dbReference type="AlphaFoldDB" id="A0AAV7EQU2"/>
<organism evidence="2 3">
    <name type="scientific">Aristolochia fimbriata</name>
    <name type="common">White veined hardy Dutchman's pipe vine</name>
    <dbReference type="NCBI Taxonomy" id="158543"/>
    <lineage>
        <taxon>Eukaryota</taxon>
        <taxon>Viridiplantae</taxon>
        <taxon>Streptophyta</taxon>
        <taxon>Embryophyta</taxon>
        <taxon>Tracheophyta</taxon>
        <taxon>Spermatophyta</taxon>
        <taxon>Magnoliopsida</taxon>
        <taxon>Magnoliidae</taxon>
        <taxon>Piperales</taxon>
        <taxon>Aristolochiaceae</taxon>
        <taxon>Aristolochia</taxon>
    </lineage>
</organism>
<dbReference type="EMBL" id="JAINDJ010000004">
    <property type="protein sequence ID" value="KAG9449643.1"/>
    <property type="molecule type" value="Genomic_DNA"/>
</dbReference>
<evidence type="ECO:0000313" key="3">
    <source>
        <dbReference type="Proteomes" id="UP000825729"/>
    </source>
</evidence>